<accession>A0ABD5QDN3</accession>
<dbReference type="EMBL" id="JBHSJG010000029">
    <property type="protein sequence ID" value="MFC4987775.1"/>
    <property type="molecule type" value="Genomic_DNA"/>
</dbReference>
<feature type="transmembrane region" description="Helical" evidence="2">
    <location>
        <begin position="152"/>
        <end position="172"/>
    </location>
</feature>
<proteinExistence type="predicted"/>
<dbReference type="Pfam" id="PF07760">
    <property type="entry name" value="DUF1616"/>
    <property type="match status" value="1"/>
</dbReference>
<feature type="domain" description="DUF1616" evidence="3">
    <location>
        <begin position="26"/>
        <end position="382"/>
    </location>
</feature>
<reference evidence="4 5" key="1">
    <citation type="journal article" date="2019" name="Int. J. Syst. Evol. Microbiol.">
        <title>The Global Catalogue of Microorganisms (GCM) 10K type strain sequencing project: providing services to taxonomists for standard genome sequencing and annotation.</title>
        <authorList>
            <consortium name="The Broad Institute Genomics Platform"/>
            <consortium name="The Broad Institute Genome Sequencing Center for Infectious Disease"/>
            <person name="Wu L."/>
            <person name="Ma J."/>
        </authorList>
    </citation>
    <scope>NUCLEOTIDE SEQUENCE [LARGE SCALE GENOMIC DNA]</scope>
    <source>
        <strain evidence="4 5">CGMCC 1.15824</strain>
    </source>
</reference>
<keyword evidence="2" id="KW-0472">Membrane</keyword>
<keyword evidence="5" id="KW-1185">Reference proteome</keyword>
<evidence type="ECO:0000313" key="4">
    <source>
        <dbReference type="EMBL" id="MFC4987775.1"/>
    </source>
</evidence>
<sequence length="396" mass="42438">MVAPRTLWLALPRGLRELPADLAAAVALVVATNVAVLAPVIRETPLRVPIGLAFVLFVPGYAFVAALFPEEGESPVADGAGIEEEGDGGDASATWSRSARSGIDGDASATWSRSARSGIDGIERVALSFGLSIAVVPLIGLVLNFTPWGIRLVPIMVAVSAFTLIAVAVGAHRRRELPADERFAVPYRAWIAAGRDEIARPDSRADAALNILLAASILLAVASVGYAVMVPQTGEQFSAVYLLTETDEGELVADGYPEEFQRGESSEVIVGVDNHEHRTTNYTVVLVEQEVEVVENDTVGNETAGNGTAANATVNETVVRDQNELDRFETRLAHNESWHHPHEVEPTMTGEDVRLVWLLYPDEVPAELSTETTDYYVHLWVDVEPGSIEPGGGDDG</sequence>
<organism evidence="4 5">
    <name type="scientific">Saliphagus infecundisoli</name>
    <dbReference type="NCBI Taxonomy" id="1849069"/>
    <lineage>
        <taxon>Archaea</taxon>
        <taxon>Methanobacteriati</taxon>
        <taxon>Methanobacteriota</taxon>
        <taxon>Stenosarchaea group</taxon>
        <taxon>Halobacteria</taxon>
        <taxon>Halobacteriales</taxon>
        <taxon>Natrialbaceae</taxon>
        <taxon>Saliphagus</taxon>
    </lineage>
</organism>
<feature type="region of interest" description="Disordered" evidence="1">
    <location>
        <begin position="77"/>
        <end position="109"/>
    </location>
</feature>
<keyword evidence="2" id="KW-0812">Transmembrane</keyword>
<feature type="transmembrane region" description="Helical" evidence="2">
    <location>
        <begin position="20"/>
        <end position="41"/>
    </location>
</feature>
<evidence type="ECO:0000256" key="2">
    <source>
        <dbReference type="SAM" id="Phobius"/>
    </source>
</evidence>
<feature type="transmembrane region" description="Helical" evidence="2">
    <location>
        <begin position="125"/>
        <end position="146"/>
    </location>
</feature>
<evidence type="ECO:0000259" key="3">
    <source>
        <dbReference type="Pfam" id="PF07760"/>
    </source>
</evidence>
<dbReference type="InterPro" id="IPR011674">
    <property type="entry name" value="DUF1616"/>
</dbReference>
<feature type="transmembrane region" description="Helical" evidence="2">
    <location>
        <begin position="47"/>
        <end position="68"/>
    </location>
</feature>
<name>A0ABD5QDN3_9EURY</name>
<keyword evidence="2" id="KW-1133">Transmembrane helix</keyword>
<evidence type="ECO:0000313" key="5">
    <source>
        <dbReference type="Proteomes" id="UP001595925"/>
    </source>
</evidence>
<protein>
    <submittedName>
        <fullName evidence="4">DUF1616 domain-containing protein</fullName>
    </submittedName>
</protein>
<dbReference type="AlphaFoldDB" id="A0ABD5QDN3"/>
<feature type="transmembrane region" description="Helical" evidence="2">
    <location>
        <begin position="207"/>
        <end position="229"/>
    </location>
</feature>
<comment type="caution">
    <text evidence="4">The sequence shown here is derived from an EMBL/GenBank/DDBJ whole genome shotgun (WGS) entry which is preliminary data.</text>
</comment>
<dbReference type="Proteomes" id="UP001595925">
    <property type="component" value="Unassembled WGS sequence"/>
</dbReference>
<gene>
    <name evidence="4" type="ORF">ACFPFO_08360</name>
</gene>
<evidence type="ECO:0000256" key="1">
    <source>
        <dbReference type="SAM" id="MobiDB-lite"/>
    </source>
</evidence>
<dbReference type="RefSeq" id="WP_224827805.1">
    <property type="nucleotide sequence ID" value="NZ_JAIVEF010000002.1"/>
</dbReference>